<dbReference type="SUPFAM" id="SSF49464">
    <property type="entry name" value="Carboxypeptidase regulatory domain-like"/>
    <property type="match status" value="1"/>
</dbReference>
<feature type="signal peptide" evidence="2">
    <location>
        <begin position="1"/>
        <end position="18"/>
    </location>
</feature>
<evidence type="ECO:0000256" key="2">
    <source>
        <dbReference type="SAM" id="SignalP"/>
    </source>
</evidence>
<name>A0A2U8QVJ2_9FLAO</name>
<evidence type="ECO:0000259" key="3">
    <source>
        <dbReference type="Pfam" id="PF14905"/>
    </source>
</evidence>
<dbReference type="RefSeq" id="WP_109569582.1">
    <property type="nucleotide sequence ID" value="NZ_CP029463.1"/>
</dbReference>
<dbReference type="InterPro" id="IPR008969">
    <property type="entry name" value="CarboxyPept-like_regulatory"/>
</dbReference>
<feature type="compositionally biased region" description="Polar residues" evidence="1">
    <location>
        <begin position="357"/>
        <end position="376"/>
    </location>
</feature>
<feature type="domain" description="Outer membrane protein beta-barrel" evidence="3">
    <location>
        <begin position="774"/>
        <end position="908"/>
    </location>
</feature>
<keyword evidence="2" id="KW-0732">Signal</keyword>
<dbReference type="Pfam" id="PF14905">
    <property type="entry name" value="OMP_b-brl_3"/>
    <property type="match status" value="2"/>
</dbReference>
<dbReference type="SUPFAM" id="SSF56935">
    <property type="entry name" value="Porins"/>
    <property type="match status" value="1"/>
</dbReference>
<dbReference type="Pfam" id="PF13715">
    <property type="entry name" value="CarbopepD_reg_2"/>
    <property type="match status" value="1"/>
</dbReference>
<evidence type="ECO:0000256" key="1">
    <source>
        <dbReference type="SAM" id="MobiDB-lite"/>
    </source>
</evidence>
<dbReference type="InterPro" id="IPR041700">
    <property type="entry name" value="OMP_b-brl_3"/>
</dbReference>
<feature type="region of interest" description="Disordered" evidence="1">
    <location>
        <begin position="346"/>
        <end position="376"/>
    </location>
</feature>
<accession>A0A2U8QVJ2</accession>
<dbReference type="EMBL" id="CP029463">
    <property type="protein sequence ID" value="AWM14222.1"/>
    <property type="molecule type" value="Genomic_DNA"/>
</dbReference>
<organism evidence="4 5">
    <name type="scientific">Flavobacterium sediminis</name>
    <dbReference type="NCBI Taxonomy" id="2201181"/>
    <lineage>
        <taxon>Bacteria</taxon>
        <taxon>Pseudomonadati</taxon>
        <taxon>Bacteroidota</taxon>
        <taxon>Flavobacteriia</taxon>
        <taxon>Flavobacteriales</taxon>
        <taxon>Flavobacteriaceae</taxon>
        <taxon>Flavobacterium</taxon>
    </lineage>
</organism>
<evidence type="ECO:0000313" key="4">
    <source>
        <dbReference type="EMBL" id="AWM14222.1"/>
    </source>
</evidence>
<gene>
    <name evidence="4" type="ORF">DI487_10410</name>
</gene>
<protein>
    <recommendedName>
        <fullName evidence="3">Outer membrane protein beta-barrel domain-containing protein</fullName>
    </recommendedName>
</protein>
<feature type="chain" id="PRO_5015900659" description="Outer membrane protein beta-barrel domain-containing protein" evidence="2">
    <location>
        <begin position="19"/>
        <end position="926"/>
    </location>
</feature>
<proteinExistence type="predicted"/>
<keyword evidence="5" id="KW-1185">Reference proteome</keyword>
<dbReference type="Proteomes" id="UP000245429">
    <property type="component" value="Chromosome"/>
</dbReference>
<dbReference type="OrthoDB" id="1682379at2"/>
<sequence length="926" mass="104908">MRKILLALILLCFTVNYAQNSVKISGKVLDESLKLPLESATVYFTKVSDSTVVDYTISDHNGNFEFKIRKIDYPLLLKVSYNGFLDYKKPFEGLQSDQDLGTILLKENVSSLNEIVVKGETPPIVIKTDTLEFNASSFKVRPDANVEALLKQLPGVEIDENGKITVNGKEVNNILVNGKPFFGKDGKIATQNLPAEMISKIQVTDTKTKEEELSGQSASSDEKTINLTIDEEKNKGLFGKATVGYGTDDRYESSLLFNYFKDTQKISVLGSSNNINSVGFSMDEIFDNMGGGRNTSIWVSGDGSYNINGMRFGGNTGITKSSMVGLNFSDEWFNKKLDPNGSYYYNRADSENRNRTSRTNLLPTGNTSTVSESNSKSIVDGHNLNLDFEVKIDSTTTLYISPSFSKNKNNSLYSSFENTYDENGDLSNDYISDDRSQTDFSSFKNNLYLFKKLNEKGKGIGVSFNNTNSKNETDLLTYSKTSFYQSGAADDERDQNRLNTDRNNSYNSSVRYIQPINDSLNFTIQANYAWEESKDYQNTFDFDGLTNQYSDINASLSRDINSKKITFTPSIALQLKKKKIRGRISFGTDNINYQNQSLYLGTETRLNQKYLYPNVNGYLSVTLGKSKSIYTYSAYKVEMPSATQLLPYENIENPLHTFLGNADLKPKETYRVYLNYNNYDYATRSGFYLYGGLNYNKNEIVSSTTYDADYKATTTYQNIDKTYNSYAGLSYSKVFKKEKRTFKAGASLDLGLDFAQGLTNAVLYESSGYEVEPRVFMNWSIEDLVTVNPSYTYSFNRTDFNNYVIDKTEYFKHNFKLELTSYWPKHVVLGSDFGYNYNSNISGGFKRDFYLWNVSLGYNFLKDKLLAKVKVYDLLNQNIGVSRTVTPTAITDTENTVLQQYVMFSLTFKLEKFGGKKDGNKVFFRD</sequence>
<evidence type="ECO:0000313" key="5">
    <source>
        <dbReference type="Proteomes" id="UP000245429"/>
    </source>
</evidence>
<feature type="domain" description="Outer membrane protein beta-barrel" evidence="3">
    <location>
        <begin position="451"/>
        <end position="737"/>
    </location>
</feature>
<dbReference type="KEGG" id="fse:DI487_10410"/>
<reference evidence="4 5" key="1">
    <citation type="submission" date="2018-05" db="EMBL/GenBank/DDBJ databases">
        <title>Flavobacterium sp. MEBiC07310.</title>
        <authorList>
            <person name="Baek K."/>
        </authorList>
    </citation>
    <scope>NUCLEOTIDE SEQUENCE [LARGE SCALE GENOMIC DNA]</scope>
    <source>
        <strain evidence="4 5">MEBiC07310</strain>
    </source>
</reference>
<dbReference type="AlphaFoldDB" id="A0A2U8QVJ2"/>